<feature type="chain" id="PRO_5035929520" description="Transmembrane protein" evidence="2">
    <location>
        <begin position="17"/>
        <end position="793"/>
    </location>
</feature>
<feature type="compositionally biased region" description="Basic and acidic residues" evidence="1">
    <location>
        <begin position="206"/>
        <end position="227"/>
    </location>
</feature>
<sequence>MKQIVILFVLILFATASSDLLKSITKFVDEGDYSSKFAKSKVNPFSEEESEEYDDDDNETSKKMASNSQQSEDDEEVDVMAQLKSYQQKLSTNKDVKPPLPQKKQVPVISESESEYDDEDDSGNMWSRGISKKLAQTESKPLVLPIQTAKEQIKNDFNQFTSLKMPEVQQRPQETKVQDKSQKVQDDSGQEHSADFEKMKQAQLEKYSKRFHLDEPKESKSMYEDDSLKEFMPKINFQPINIQETKTSQQIQISPEKKQENKHQEIESDESESDEEDEVYQINKKNSQSNNKITNDLQSSSDVFDFFKQNKQQQQQKSNSQNPKVESESEDEDSISNDQKDESMEDDDDYVQKVKKTKKQKIDKEEVRRKEKQIQQQQEEEEEQRKLMQKKEKEKEQEELRKKQEDEDQRQMELQKKQKIKKDSEEDQIIQKKKQKKQKKQLSLEEFQESLKLDEQKPQSTSFAQKDAKEKIVLEQKTFTLMKETPQQVQEQKVFKLQAIPKKQQQLIQEEESELSSESEDDEEIETPKSINCFESKNKFIQQICQLCQTKVAYQVNQQNWQKIGINDGFRYLLKIEFRQSFEPLIEFTFKSIGEIGSYYLSFKDHTVCLSAENLEKITNVDKVLKHFTGNQLADYNSPMDIPAKSQPINFLLSAEYDSLLNGFSCRRFQIAIKTDLKYKLSKKNDINVKQIIFYKNKLKLKYIGLIQINGVVHQASFDQEEGGEATNLIVTQLNLPKEQGVIANLIDKYIDSNFAIDILEKSEQMMADLQIQTHIKNDEIGLTFNLRKRKGK</sequence>
<dbReference type="EMBL" id="CAJJDN010000029">
    <property type="protein sequence ID" value="CAD8072733.1"/>
    <property type="molecule type" value="Genomic_DNA"/>
</dbReference>
<name>A0A8S1M4E3_9CILI</name>
<feature type="compositionally biased region" description="Low complexity" evidence="1">
    <location>
        <begin position="309"/>
        <end position="322"/>
    </location>
</feature>
<feature type="compositionally biased region" description="Acidic residues" evidence="1">
    <location>
        <begin position="46"/>
        <end position="58"/>
    </location>
</feature>
<evidence type="ECO:0008006" key="5">
    <source>
        <dbReference type="Google" id="ProtNLM"/>
    </source>
</evidence>
<protein>
    <recommendedName>
        <fullName evidence="5">Transmembrane protein</fullName>
    </recommendedName>
</protein>
<proteinExistence type="predicted"/>
<evidence type="ECO:0000313" key="4">
    <source>
        <dbReference type="Proteomes" id="UP000692954"/>
    </source>
</evidence>
<feature type="region of interest" description="Disordered" evidence="1">
    <location>
        <begin position="38"/>
        <end position="126"/>
    </location>
</feature>
<feature type="compositionally biased region" description="Acidic residues" evidence="1">
    <location>
        <begin position="112"/>
        <end position="122"/>
    </location>
</feature>
<feature type="compositionally biased region" description="Basic residues" evidence="1">
    <location>
        <begin position="431"/>
        <end position="440"/>
    </location>
</feature>
<feature type="compositionally biased region" description="Basic and acidic residues" evidence="1">
    <location>
        <begin position="360"/>
        <end position="373"/>
    </location>
</feature>
<feature type="compositionally biased region" description="Basic and acidic residues" evidence="1">
    <location>
        <begin position="173"/>
        <end position="200"/>
    </location>
</feature>
<dbReference type="OrthoDB" id="309857at2759"/>
<feature type="compositionally biased region" description="Basic and acidic residues" evidence="1">
    <location>
        <begin position="383"/>
        <end position="424"/>
    </location>
</feature>
<feature type="region of interest" description="Disordered" evidence="1">
    <location>
        <begin position="239"/>
        <end position="441"/>
    </location>
</feature>
<feature type="compositionally biased region" description="Low complexity" evidence="1">
    <location>
        <begin position="102"/>
        <end position="111"/>
    </location>
</feature>
<feature type="compositionally biased region" description="Basic and acidic residues" evidence="1">
    <location>
        <begin position="255"/>
        <end position="266"/>
    </location>
</feature>
<feature type="compositionally biased region" description="Acidic residues" evidence="1">
    <location>
        <begin position="267"/>
        <end position="279"/>
    </location>
</feature>
<comment type="caution">
    <text evidence="3">The sequence shown here is derived from an EMBL/GenBank/DDBJ whole genome shotgun (WGS) entry which is preliminary data.</text>
</comment>
<gene>
    <name evidence="3" type="ORF">PSON_ATCC_30995.1.T0290334</name>
</gene>
<organism evidence="3 4">
    <name type="scientific">Paramecium sonneborni</name>
    <dbReference type="NCBI Taxonomy" id="65129"/>
    <lineage>
        <taxon>Eukaryota</taxon>
        <taxon>Sar</taxon>
        <taxon>Alveolata</taxon>
        <taxon>Ciliophora</taxon>
        <taxon>Intramacronucleata</taxon>
        <taxon>Oligohymenophorea</taxon>
        <taxon>Peniculida</taxon>
        <taxon>Parameciidae</taxon>
        <taxon>Paramecium</taxon>
    </lineage>
</organism>
<feature type="compositionally biased region" description="Low complexity" evidence="1">
    <location>
        <begin position="281"/>
        <end position="293"/>
    </location>
</feature>
<accession>A0A8S1M4E3</accession>
<feature type="signal peptide" evidence="2">
    <location>
        <begin position="1"/>
        <end position="16"/>
    </location>
</feature>
<dbReference type="AlphaFoldDB" id="A0A8S1M4E3"/>
<feature type="region of interest" description="Disordered" evidence="1">
    <location>
        <begin position="157"/>
        <end position="227"/>
    </location>
</feature>
<evidence type="ECO:0000256" key="2">
    <source>
        <dbReference type="SAM" id="SignalP"/>
    </source>
</evidence>
<keyword evidence="2" id="KW-0732">Signal</keyword>
<dbReference type="Proteomes" id="UP000692954">
    <property type="component" value="Unassembled WGS sequence"/>
</dbReference>
<feature type="compositionally biased region" description="Polar residues" evidence="1">
    <location>
        <begin position="239"/>
        <end position="253"/>
    </location>
</feature>
<keyword evidence="4" id="KW-1185">Reference proteome</keyword>
<reference evidence="3" key="1">
    <citation type="submission" date="2021-01" db="EMBL/GenBank/DDBJ databases">
        <authorList>
            <consortium name="Genoscope - CEA"/>
            <person name="William W."/>
        </authorList>
    </citation>
    <scope>NUCLEOTIDE SEQUENCE</scope>
</reference>
<evidence type="ECO:0000256" key="1">
    <source>
        <dbReference type="SAM" id="MobiDB-lite"/>
    </source>
</evidence>
<evidence type="ECO:0000313" key="3">
    <source>
        <dbReference type="EMBL" id="CAD8072733.1"/>
    </source>
</evidence>